<comment type="caution">
    <text evidence="1">The sequence shown here is derived from an EMBL/GenBank/DDBJ whole genome shotgun (WGS) entry which is preliminary data.</text>
</comment>
<dbReference type="RefSeq" id="WP_279852829.1">
    <property type="nucleotide sequence ID" value="NZ_JAOCIA010000005.1"/>
</dbReference>
<evidence type="ECO:0000313" key="2">
    <source>
        <dbReference type="Proteomes" id="UP001161294"/>
    </source>
</evidence>
<reference evidence="1" key="1">
    <citation type="submission" date="2022-09" db="EMBL/GenBank/DDBJ databases">
        <title>Intensive care unit water sources are persistently colonized with multi-drug resistant bacteria and are the site of extensive horizontal gene transfer of antibiotic resistance genes.</title>
        <authorList>
            <person name="Diorio-Toth L."/>
        </authorList>
    </citation>
    <scope>NUCLEOTIDE SEQUENCE</scope>
    <source>
        <strain evidence="1">GD03686</strain>
    </source>
</reference>
<dbReference type="AlphaFoldDB" id="A0AA43AWN0"/>
<dbReference type="EMBL" id="JAOCJW010000006">
    <property type="protein sequence ID" value="MDH2004899.1"/>
    <property type="molecule type" value="Genomic_DNA"/>
</dbReference>
<evidence type="ECO:0000313" key="1">
    <source>
        <dbReference type="EMBL" id="MDH2004899.1"/>
    </source>
</evidence>
<organism evidence="1 2">
    <name type="scientific">Comamonas aquatica</name>
    <dbReference type="NCBI Taxonomy" id="225991"/>
    <lineage>
        <taxon>Bacteria</taxon>
        <taxon>Pseudomonadati</taxon>
        <taxon>Pseudomonadota</taxon>
        <taxon>Betaproteobacteria</taxon>
        <taxon>Burkholderiales</taxon>
        <taxon>Comamonadaceae</taxon>
        <taxon>Comamonas</taxon>
    </lineage>
</organism>
<protein>
    <submittedName>
        <fullName evidence="1">Uncharacterized protein</fullName>
    </submittedName>
</protein>
<accession>A0AA43AWN0</accession>
<name>A0AA43AWN0_9BURK</name>
<proteinExistence type="predicted"/>
<sequence length="90" mass="9706">MNHTKKPDITGCITLGQLNHAIRPLKITSEGLAAYGFEPAATYMGAKYYRAALLPQIRRTLALGALWPEGEVLIKALGQEANPTSIATRA</sequence>
<gene>
    <name evidence="1" type="ORF">N5J23_04935</name>
</gene>
<dbReference type="Proteomes" id="UP001161294">
    <property type="component" value="Unassembled WGS sequence"/>
</dbReference>